<dbReference type="GO" id="GO:0005789">
    <property type="term" value="C:endoplasmic reticulum membrane"/>
    <property type="evidence" value="ECO:0007669"/>
    <property type="project" value="UniProtKB-SubCell"/>
</dbReference>
<evidence type="ECO:0000256" key="6">
    <source>
        <dbReference type="ARBA" id="ARBA00022679"/>
    </source>
</evidence>
<evidence type="ECO:0000256" key="12">
    <source>
        <dbReference type="ARBA" id="ARBA00047353"/>
    </source>
</evidence>
<dbReference type="Gene3D" id="3.40.1180.10">
    <property type="entry name" value="Decaprenyl diphosphate synthase-like"/>
    <property type="match status" value="1"/>
</dbReference>
<evidence type="ECO:0000256" key="1">
    <source>
        <dbReference type="ARBA" id="ARBA00001946"/>
    </source>
</evidence>
<evidence type="ECO:0000256" key="8">
    <source>
        <dbReference type="ARBA" id="ARBA00022824"/>
    </source>
</evidence>
<comment type="similarity">
    <text evidence="4">Belongs to the UPP synthase family.</text>
</comment>
<keyword evidence="7" id="KW-0812">Transmembrane</keyword>
<comment type="cofactor">
    <cofactor evidence="1">
        <name>Mg(2+)</name>
        <dbReference type="ChEBI" id="CHEBI:18420"/>
    </cofactor>
</comment>
<evidence type="ECO:0000256" key="2">
    <source>
        <dbReference type="ARBA" id="ARBA00004586"/>
    </source>
</evidence>
<comment type="catalytic activity">
    <reaction evidence="12">
        <text>n isopentenyl diphosphate + (2E,6E)-farnesyl diphosphate = a di-trans,poly-cis-polyprenyl diphosphate + n diphosphate</text>
        <dbReference type="Rhea" id="RHEA:53008"/>
        <dbReference type="Rhea" id="RHEA-COMP:19494"/>
        <dbReference type="ChEBI" id="CHEBI:33019"/>
        <dbReference type="ChEBI" id="CHEBI:128769"/>
        <dbReference type="ChEBI" id="CHEBI:136960"/>
        <dbReference type="ChEBI" id="CHEBI:175763"/>
        <dbReference type="EC" id="2.5.1.87"/>
    </reaction>
</comment>
<gene>
    <name evidence="14" type="ORF">EXIGLDRAFT_508718</name>
</gene>
<dbReference type="Proteomes" id="UP000077266">
    <property type="component" value="Unassembled WGS sequence"/>
</dbReference>
<feature type="region of interest" description="Disordered" evidence="13">
    <location>
        <begin position="134"/>
        <end position="192"/>
    </location>
</feature>
<dbReference type="EC" id="2.5.1.87" evidence="5"/>
<evidence type="ECO:0000313" key="15">
    <source>
        <dbReference type="Proteomes" id="UP000077266"/>
    </source>
</evidence>
<dbReference type="GO" id="GO:1904423">
    <property type="term" value="C:dehydrodolichyl diphosphate synthase complex"/>
    <property type="evidence" value="ECO:0007669"/>
    <property type="project" value="InterPro"/>
</dbReference>
<dbReference type="FunCoup" id="A0A165PCU9">
    <property type="interactions" value="286"/>
</dbReference>
<sequence>MSSLAAAVLLAAVHSLYRLFCFAQHAWRSLARRSTRLRVDTVAPTLAKIPKHVALILAYGKDEPWDIAVMTESARRAARWCEEVAIPNLSVYDRDGLLLHDLRGLCNALSAERVEHVVPPSGRAHARERVHLQHPLTPPPSEHSEANSRSWSPEPEREAIITLRRAEHPSVEDQDDVRGGLRKRRRSSHSESVATAVPLTIRILSRDAGKPQLASVAKSLLEQSRALHQTPKQTLTVEEVDALIFDMTGLPEIDLLVIHPLNGSSNRPLEMHGFPPWQMRLAELYYNSPRPFSLHEWWSGAARPLTEDAFCRALREFGSAEQRVGK</sequence>
<dbReference type="InParanoid" id="A0A165PCU9"/>
<dbReference type="GO" id="GO:0045547">
    <property type="term" value="F:ditrans,polycis-polyprenyl diphosphate synthase [(2E,6E)-farnesyl diphosphate specific] activity"/>
    <property type="evidence" value="ECO:0007669"/>
    <property type="project" value="UniProtKB-EC"/>
</dbReference>
<dbReference type="InterPro" id="IPR036424">
    <property type="entry name" value="UPP_synth-like_sf"/>
</dbReference>
<keyword evidence="11" id="KW-0472">Membrane</keyword>
<dbReference type="PANTHER" id="PTHR21528:SF0">
    <property type="entry name" value="DEHYDRODOLICHYL DIPHOSPHATE SYNTHASE COMPLEX SUBUNIT NUS1"/>
    <property type="match status" value="1"/>
</dbReference>
<dbReference type="UniPathway" id="UPA00378"/>
<evidence type="ECO:0000256" key="9">
    <source>
        <dbReference type="ARBA" id="ARBA00022842"/>
    </source>
</evidence>
<dbReference type="PANTHER" id="PTHR21528">
    <property type="entry name" value="DEHYDRODOLICHYL DIPHOSPHATE SYNTHASE COMPLEX SUBUNIT NUS1"/>
    <property type="match status" value="1"/>
</dbReference>
<evidence type="ECO:0000256" key="4">
    <source>
        <dbReference type="ARBA" id="ARBA00005432"/>
    </source>
</evidence>
<dbReference type="SUPFAM" id="SSF64005">
    <property type="entry name" value="Undecaprenyl diphosphate synthase"/>
    <property type="match status" value="1"/>
</dbReference>
<dbReference type="STRING" id="1314781.A0A165PCU9"/>
<keyword evidence="9" id="KW-0460">Magnesium</keyword>
<evidence type="ECO:0000256" key="11">
    <source>
        <dbReference type="ARBA" id="ARBA00023136"/>
    </source>
</evidence>
<protein>
    <recommendedName>
        <fullName evidence="5">ditrans,polycis-polyprenyl diphosphate synthase [(2E,6E)-farnesyldiphosphate specific]</fullName>
        <ecNumber evidence="5">2.5.1.87</ecNumber>
    </recommendedName>
</protein>
<evidence type="ECO:0000256" key="5">
    <source>
        <dbReference type="ARBA" id="ARBA00012596"/>
    </source>
</evidence>
<evidence type="ECO:0000256" key="10">
    <source>
        <dbReference type="ARBA" id="ARBA00022989"/>
    </source>
</evidence>
<evidence type="ECO:0000256" key="3">
    <source>
        <dbReference type="ARBA" id="ARBA00004922"/>
    </source>
</evidence>
<dbReference type="EMBL" id="KV425890">
    <property type="protein sequence ID" value="KZW01987.1"/>
    <property type="molecule type" value="Genomic_DNA"/>
</dbReference>
<dbReference type="InterPro" id="IPR038887">
    <property type="entry name" value="Nus1/NgBR"/>
</dbReference>
<evidence type="ECO:0000256" key="13">
    <source>
        <dbReference type="SAM" id="MobiDB-lite"/>
    </source>
</evidence>
<keyword evidence="15" id="KW-1185">Reference proteome</keyword>
<evidence type="ECO:0000256" key="7">
    <source>
        <dbReference type="ARBA" id="ARBA00022692"/>
    </source>
</evidence>
<accession>A0A165PCU9</accession>
<dbReference type="AlphaFoldDB" id="A0A165PCU9"/>
<name>A0A165PCU9_EXIGL</name>
<dbReference type="OrthoDB" id="3057168at2759"/>
<reference evidence="14 15" key="1">
    <citation type="journal article" date="2016" name="Mol. Biol. Evol.">
        <title>Comparative Genomics of Early-Diverging Mushroom-Forming Fungi Provides Insights into the Origins of Lignocellulose Decay Capabilities.</title>
        <authorList>
            <person name="Nagy L.G."/>
            <person name="Riley R."/>
            <person name="Tritt A."/>
            <person name="Adam C."/>
            <person name="Daum C."/>
            <person name="Floudas D."/>
            <person name="Sun H."/>
            <person name="Yadav J.S."/>
            <person name="Pangilinan J."/>
            <person name="Larsson K.H."/>
            <person name="Matsuura K."/>
            <person name="Barry K."/>
            <person name="Labutti K."/>
            <person name="Kuo R."/>
            <person name="Ohm R.A."/>
            <person name="Bhattacharya S.S."/>
            <person name="Shirouzu T."/>
            <person name="Yoshinaga Y."/>
            <person name="Martin F.M."/>
            <person name="Grigoriev I.V."/>
            <person name="Hibbett D.S."/>
        </authorList>
    </citation>
    <scope>NUCLEOTIDE SEQUENCE [LARGE SCALE GENOMIC DNA]</scope>
    <source>
        <strain evidence="14 15">HHB12029</strain>
    </source>
</reference>
<keyword evidence="8" id="KW-0256">Endoplasmic reticulum</keyword>
<comment type="subcellular location">
    <subcellularLocation>
        <location evidence="2">Endoplasmic reticulum membrane</location>
    </subcellularLocation>
</comment>
<feature type="compositionally biased region" description="Basic and acidic residues" evidence="13">
    <location>
        <begin position="154"/>
        <end position="179"/>
    </location>
</feature>
<proteinExistence type="inferred from homology"/>
<evidence type="ECO:0000313" key="14">
    <source>
        <dbReference type="EMBL" id="KZW01987.1"/>
    </source>
</evidence>
<keyword evidence="6" id="KW-0808">Transferase</keyword>
<keyword evidence="10" id="KW-1133">Transmembrane helix</keyword>
<comment type="pathway">
    <text evidence="3">Protein modification; protein glycosylation.</text>
</comment>
<organism evidence="14 15">
    <name type="scientific">Exidia glandulosa HHB12029</name>
    <dbReference type="NCBI Taxonomy" id="1314781"/>
    <lineage>
        <taxon>Eukaryota</taxon>
        <taxon>Fungi</taxon>
        <taxon>Dikarya</taxon>
        <taxon>Basidiomycota</taxon>
        <taxon>Agaricomycotina</taxon>
        <taxon>Agaricomycetes</taxon>
        <taxon>Auriculariales</taxon>
        <taxon>Exidiaceae</taxon>
        <taxon>Exidia</taxon>
    </lineage>
</organism>